<accession>A0AAV5SNN0</accession>
<comment type="caution">
    <text evidence="6">Lacks conserved residue(s) required for the propagation of feature annotation.</text>
</comment>
<dbReference type="GO" id="GO:0016020">
    <property type="term" value="C:membrane"/>
    <property type="evidence" value="ECO:0007669"/>
    <property type="project" value="UniProtKB-SubCell"/>
</dbReference>
<evidence type="ECO:0000256" key="4">
    <source>
        <dbReference type="ARBA" id="ARBA00022989"/>
    </source>
</evidence>
<feature type="transmembrane region" description="Helical" evidence="6">
    <location>
        <begin position="7"/>
        <end position="26"/>
    </location>
</feature>
<proteinExistence type="inferred from homology"/>
<evidence type="ECO:0000256" key="5">
    <source>
        <dbReference type="ARBA" id="ARBA00023136"/>
    </source>
</evidence>
<comment type="subcellular location">
    <subcellularLocation>
        <location evidence="1">Membrane</location>
        <topology evidence="1">Multi-pass membrane protein</topology>
    </subcellularLocation>
</comment>
<organism evidence="7 8">
    <name type="scientific">Pristionchus entomophagus</name>
    <dbReference type="NCBI Taxonomy" id="358040"/>
    <lineage>
        <taxon>Eukaryota</taxon>
        <taxon>Metazoa</taxon>
        <taxon>Ecdysozoa</taxon>
        <taxon>Nematoda</taxon>
        <taxon>Chromadorea</taxon>
        <taxon>Rhabditida</taxon>
        <taxon>Rhabditina</taxon>
        <taxon>Diplogasteromorpha</taxon>
        <taxon>Diplogasteroidea</taxon>
        <taxon>Neodiplogasteridae</taxon>
        <taxon>Pristionchus</taxon>
    </lineage>
</organism>
<dbReference type="PANTHER" id="PTHR31552">
    <property type="entry name" value="SERPENTINE RECEPTOR CLASS GAMMA"/>
    <property type="match status" value="1"/>
</dbReference>
<dbReference type="Proteomes" id="UP001432027">
    <property type="component" value="Unassembled WGS sequence"/>
</dbReference>
<protein>
    <recommendedName>
        <fullName evidence="6">Serpentine receptor class gamma</fullName>
    </recommendedName>
</protein>
<keyword evidence="5 6" id="KW-0472">Membrane</keyword>
<evidence type="ECO:0000256" key="2">
    <source>
        <dbReference type="ARBA" id="ARBA00005692"/>
    </source>
</evidence>
<evidence type="ECO:0000256" key="3">
    <source>
        <dbReference type="ARBA" id="ARBA00022692"/>
    </source>
</evidence>
<evidence type="ECO:0000313" key="7">
    <source>
        <dbReference type="EMBL" id="GMS81216.1"/>
    </source>
</evidence>
<keyword evidence="8" id="KW-1185">Reference proteome</keyword>
<feature type="non-terminal residue" evidence="7">
    <location>
        <position position="1"/>
    </location>
</feature>
<keyword evidence="4 6" id="KW-1133">Transmembrane helix</keyword>
<feature type="non-terminal residue" evidence="7">
    <location>
        <position position="150"/>
    </location>
</feature>
<sequence length="150" mass="17048">FLLIFCQYVIPLLPHLYFVFGYVNWINDTYTGWDNTTGSIYRAITGVYYLLFAISGVTLNTLAVHQLRKLSHSSAFYYKQQKSLVIYTLTSTSIHLFLSFSQFVWSYAFLSGNTTLLISVRGAAFNVYDVTSFADPIVLICISKHVRAAL</sequence>
<keyword evidence="3 6" id="KW-0812">Transmembrane</keyword>
<dbReference type="InterPro" id="IPR000609">
    <property type="entry name" value="7TM_GPCR_serpentine_rcpt_Srg"/>
</dbReference>
<reference evidence="7" key="1">
    <citation type="submission" date="2023-10" db="EMBL/GenBank/DDBJ databases">
        <title>Genome assembly of Pristionchus species.</title>
        <authorList>
            <person name="Yoshida K."/>
            <person name="Sommer R.J."/>
        </authorList>
    </citation>
    <scope>NUCLEOTIDE SEQUENCE</scope>
    <source>
        <strain evidence="7">RS0144</strain>
    </source>
</reference>
<dbReference type="Pfam" id="PF02118">
    <property type="entry name" value="Srg"/>
    <property type="match status" value="1"/>
</dbReference>
<evidence type="ECO:0000256" key="6">
    <source>
        <dbReference type="RuleBase" id="RU280813"/>
    </source>
</evidence>
<name>A0AAV5SNN0_9BILA</name>
<dbReference type="PANTHER" id="PTHR31552:SF31">
    <property type="entry name" value="SERPENTINE RECEPTOR CLASS GAMMA"/>
    <property type="match status" value="1"/>
</dbReference>
<dbReference type="EMBL" id="BTSX01000001">
    <property type="protein sequence ID" value="GMS81216.1"/>
    <property type="molecule type" value="Genomic_DNA"/>
</dbReference>
<gene>
    <name evidence="7" type="ORF">PENTCL1PPCAC_3391</name>
</gene>
<feature type="transmembrane region" description="Helical" evidence="6">
    <location>
        <begin position="84"/>
        <end position="105"/>
    </location>
</feature>
<dbReference type="GO" id="GO:0007606">
    <property type="term" value="P:sensory perception of chemical stimulus"/>
    <property type="evidence" value="ECO:0007669"/>
    <property type="project" value="UniProtKB-UniRule"/>
</dbReference>
<comment type="caution">
    <text evidence="7">The sequence shown here is derived from an EMBL/GenBank/DDBJ whole genome shotgun (WGS) entry which is preliminary data.</text>
</comment>
<dbReference type="AlphaFoldDB" id="A0AAV5SNN0"/>
<comment type="similarity">
    <text evidence="2 6">Belongs to the nematode receptor-like protein srg family.</text>
</comment>
<evidence type="ECO:0000256" key="1">
    <source>
        <dbReference type="ARBA" id="ARBA00004141"/>
    </source>
</evidence>
<evidence type="ECO:0000313" key="8">
    <source>
        <dbReference type="Proteomes" id="UP001432027"/>
    </source>
</evidence>
<dbReference type="GO" id="GO:0004888">
    <property type="term" value="F:transmembrane signaling receptor activity"/>
    <property type="evidence" value="ECO:0007669"/>
    <property type="project" value="InterPro"/>
</dbReference>
<feature type="transmembrane region" description="Helical" evidence="6">
    <location>
        <begin position="46"/>
        <end position="64"/>
    </location>
</feature>